<protein>
    <submittedName>
        <fullName evidence="2">Uncharacterized protein</fullName>
    </submittedName>
</protein>
<feature type="region of interest" description="Disordered" evidence="1">
    <location>
        <begin position="103"/>
        <end position="126"/>
    </location>
</feature>
<gene>
    <name evidence="2" type="ORF">TGMAS_361020</name>
</gene>
<feature type="compositionally biased region" description="Basic and acidic residues" evidence="1">
    <location>
        <begin position="50"/>
        <end position="63"/>
    </location>
</feature>
<dbReference type="EMBL" id="AEXC02001150">
    <property type="protein sequence ID" value="KFH14604.1"/>
    <property type="molecule type" value="Genomic_DNA"/>
</dbReference>
<name>A0A086QPS2_TOXGO</name>
<accession>A0A086QPS2</accession>
<sequence length="206" mass="22895">MPEETERDMQTTSRNADEGTREEETEETEEERGAADTGRSNPRIASSKMAFEEETRDLERNGDAEAGGANLTNWREKEDREEESESGSKRVLSFFLTSLRKPGVHARHAGERPTRQRSRGPCAQTARLRVPEERRKISTEGTAVSDGSLLQLEQATLFVASETQKASQIKTQGALPLQKTTGVFTAPGENRFRQTDPGAETVGREQ</sequence>
<dbReference type="AlphaFoldDB" id="A0A086QPS2"/>
<evidence type="ECO:0000313" key="2">
    <source>
        <dbReference type="EMBL" id="KFH14604.1"/>
    </source>
</evidence>
<reference evidence="2 3" key="1">
    <citation type="submission" date="2014-04" db="EMBL/GenBank/DDBJ databases">
        <authorList>
            <person name="Sibley D."/>
            <person name="Venepally P."/>
            <person name="Karamycheva S."/>
            <person name="Hadjithomas M."/>
            <person name="Khan A."/>
            <person name="Brunk B."/>
            <person name="Roos D."/>
            <person name="Caler E."/>
            <person name="Lorenzi H."/>
        </authorList>
    </citation>
    <scope>NUCLEOTIDE SEQUENCE [LARGE SCALE GENOMIC DNA]</scope>
    <source>
        <strain evidence="2 3">MAS</strain>
    </source>
</reference>
<feature type="compositionally biased region" description="Acidic residues" evidence="1">
    <location>
        <begin position="20"/>
        <end position="30"/>
    </location>
</feature>
<evidence type="ECO:0000313" key="3">
    <source>
        <dbReference type="Proteomes" id="UP000028821"/>
    </source>
</evidence>
<evidence type="ECO:0000256" key="1">
    <source>
        <dbReference type="SAM" id="MobiDB-lite"/>
    </source>
</evidence>
<comment type="caution">
    <text evidence="2">The sequence shown here is derived from an EMBL/GenBank/DDBJ whole genome shotgun (WGS) entry which is preliminary data.</text>
</comment>
<dbReference type="VEuPathDB" id="ToxoDB:TGMAS_361020"/>
<feature type="region of interest" description="Disordered" evidence="1">
    <location>
        <begin position="1"/>
        <end position="90"/>
    </location>
</feature>
<dbReference type="Proteomes" id="UP000028821">
    <property type="component" value="Unassembled WGS sequence"/>
</dbReference>
<proteinExistence type="predicted"/>
<organism evidence="2 3">
    <name type="scientific">Toxoplasma gondii MAS</name>
    <dbReference type="NCBI Taxonomy" id="943118"/>
    <lineage>
        <taxon>Eukaryota</taxon>
        <taxon>Sar</taxon>
        <taxon>Alveolata</taxon>
        <taxon>Apicomplexa</taxon>
        <taxon>Conoidasida</taxon>
        <taxon>Coccidia</taxon>
        <taxon>Eucoccidiorida</taxon>
        <taxon>Eimeriorina</taxon>
        <taxon>Sarcocystidae</taxon>
        <taxon>Toxoplasma</taxon>
    </lineage>
</organism>
<feature type="region of interest" description="Disordered" evidence="1">
    <location>
        <begin position="180"/>
        <end position="206"/>
    </location>
</feature>